<organism evidence="3 4">
    <name type="scientific">Kribbella pratensis</name>
    <dbReference type="NCBI Taxonomy" id="2512112"/>
    <lineage>
        <taxon>Bacteria</taxon>
        <taxon>Bacillati</taxon>
        <taxon>Actinomycetota</taxon>
        <taxon>Actinomycetes</taxon>
        <taxon>Propionibacteriales</taxon>
        <taxon>Kribbellaceae</taxon>
        <taxon>Kribbella</taxon>
    </lineage>
</organism>
<sequence>MGRTTYAEVTRRAPQLRYVRTLTCGADRLWDLITKPELLSGWLGATLVSNTQYGGFLVATGPQTQQTGIVTTCEPPHYFQAAFDDPPHPPATVLVDVVPARRGSHLILTQGGIHHSRLEHYDTFWRTALDRLEQAVEGRTPVTPVPRRPESAG</sequence>
<evidence type="ECO:0000256" key="1">
    <source>
        <dbReference type="ARBA" id="ARBA00006817"/>
    </source>
</evidence>
<comment type="similarity">
    <text evidence="1">Belongs to the AHA1 family.</text>
</comment>
<name>A0A4R8CP24_9ACTN</name>
<dbReference type="Proteomes" id="UP000295146">
    <property type="component" value="Unassembled WGS sequence"/>
</dbReference>
<feature type="domain" description="Activator of Hsp90 ATPase homologue 1/2-like C-terminal" evidence="2">
    <location>
        <begin position="26"/>
        <end position="137"/>
    </location>
</feature>
<dbReference type="Pfam" id="PF08327">
    <property type="entry name" value="AHSA1"/>
    <property type="match status" value="1"/>
</dbReference>
<dbReference type="Gene3D" id="3.30.530.20">
    <property type="match status" value="1"/>
</dbReference>
<dbReference type="AlphaFoldDB" id="A0A4R8CP24"/>
<evidence type="ECO:0000313" key="4">
    <source>
        <dbReference type="Proteomes" id="UP000295146"/>
    </source>
</evidence>
<protein>
    <submittedName>
        <fullName evidence="3">Uncharacterized protein YndB with AHSA1/START domain</fullName>
    </submittedName>
</protein>
<proteinExistence type="inferred from homology"/>
<comment type="caution">
    <text evidence="3">The sequence shown here is derived from an EMBL/GenBank/DDBJ whole genome shotgun (WGS) entry which is preliminary data.</text>
</comment>
<dbReference type="OrthoDB" id="3828225at2"/>
<dbReference type="InterPro" id="IPR013538">
    <property type="entry name" value="ASHA1/2-like_C"/>
</dbReference>
<dbReference type="SUPFAM" id="SSF55961">
    <property type="entry name" value="Bet v1-like"/>
    <property type="match status" value="1"/>
</dbReference>
<reference evidence="3 4" key="1">
    <citation type="submission" date="2019-03" db="EMBL/GenBank/DDBJ databases">
        <title>Genomic Encyclopedia of Type Strains, Phase III (KMG-III): the genomes of soil and plant-associated and newly described type strains.</title>
        <authorList>
            <person name="Whitman W."/>
        </authorList>
    </citation>
    <scope>NUCLEOTIDE SEQUENCE [LARGE SCALE GENOMIC DNA]</scope>
    <source>
        <strain evidence="3 4">VKM Ac-2573</strain>
    </source>
</reference>
<accession>A0A4R8CP24</accession>
<evidence type="ECO:0000259" key="2">
    <source>
        <dbReference type="Pfam" id="PF08327"/>
    </source>
</evidence>
<dbReference type="RefSeq" id="WP_134103069.1">
    <property type="nucleotide sequence ID" value="NZ_SODP01000001.1"/>
</dbReference>
<evidence type="ECO:0000313" key="3">
    <source>
        <dbReference type="EMBL" id="TDW77835.1"/>
    </source>
</evidence>
<gene>
    <name evidence="3" type="ORF">EV653_3011</name>
</gene>
<dbReference type="InterPro" id="IPR023393">
    <property type="entry name" value="START-like_dom_sf"/>
</dbReference>
<dbReference type="EMBL" id="SODP01000001">
    <property type="protein sequence ID" value="TDW77835.1"/>
    <property type="molecule type" value="Genomic_DNA"/>
</dbReference>
<keyword evidence="4" id="KW-1185">Reference proteome</keyword>